<reference evidence="13 14" key="1">
    <citation type="submission" date="2017-05" db="EMBL/GenBank/DDBJ databases">
        <title>Draft genome sequence of Elsinoe australis.</title>
        <authorList>
            <person name="Cheng Q."/>
        </authorList>
    </citation>
    <scope>NUCLEOTIDE SEQUENCE [LARGE SCALE GENOMIC DNA]</scope>
    <source>
        <strain evidence="13 14">NL1</strain>
    </source>
</reference>
<keyword evidence="6 11" id="KW-1133">Transmembrane helix</keyword>
<dbReference type="Gene3D" id="1.20.1250.20">
    <property type="entry name" value="MFS general substrate transporter like domains"/>
    <property type="match status" value="2"/>
</dbReference>
<feature type="compositionally biased region" description="Basic and acidic residues" evidence="10">
    <location>
        <begin position="30"/>
        <end position="46"/>
    </location>
</feature>
<comment type="caution">
    <text evidence="13">The sequence shown here is derived from an EMBL/GenBank/DDBJ whole genome shotgun (WGS) entry which is preliminary data.</text>
</comment>
<keyword evidence="5 11" id="KW-0812">Transmembrane</keyword>
<dbReference type="PANTHER" id="PTHR23501">
    <property type="entry name" value="MAJOR FACILITATOR SUPERFAMILY"/>
    <property type="match status" value="1"/>
</dbReference>
<keyword evidence="7" id="KW-0408">Iron</keyword>
<feature type="transmembrane region" description="Helical" evidence="11">
    <location>
        <begin position="389"/>
        <end position="411"/>
    </location>
</feature>
<dbReference type="SUPFAM" id="SSF103473">
    <property type="entry name" value="MFS general substrate transporter"/>
    <property type="match status" value="2"/>
</dbReference>
<feature type="transmembrane region" description="Helical" evidence="11">
    <location>
        <begin position="197"/>
        <end position="216"/>
    </location>
</feature>
<evidence type="ECO:0000313" key="13">
    <source>
        <dbReference type="EMBL" id="PSK42966.1"/>
    </source>
</evidence>
<feature type="transmembrane region" description="Helical" evidence="11">
    <location>
        <begin position="476"/>
        <end position="499"/>
    </location>
</feature>
<dbReference type="InterPro" id="IPR020846">
    <property type="entry name" value="MFS_dom"/>
</dbReference>
<dbReference type="Proteomes" id="UP000243723">
    <property type="component" value="Unassembled WGS sequence"/>
</dbReference>
<feature type="transmembrane region" description="Helical" evidence="11">
    <location>
        <begin position="168"/>
        <end position="185"/>
    </location>
</feature>
<dbReference type="GO" id="GO:0010106">
    <property type="term" value="P:cellular response to iron ion starvation"/>
    <property type="evidence" value="ECO:0007669"/>
    <property type="project" value="UniProtKB-ARBA"/>
</dbReference>
<feature type="transmembrane region" description="Helical" evidence="11">
    <location>
        <begin position="558"/>
        <end position="579"/>
    </location>
</feature>
<evidence type="ECO:0000256" key="2">
    <source>
        <dbReference type="ARBA" id="ARBA00008335"/>
    </source>
</evidence>
<feature type="domain" description="Major facilitator superfamily (MFS) profile" evidence="12">
    <location>
        <begin position="75"/>
        <end position="579"/>
    </location>
</feature>
<dbReference type="Pfam" id="PF07690">
    <property type="entry name" value="MFS_1"/>
    <property type="match status" value="1"/>
</dbReference>
<feature type="transmembrane region" description="Helical" evidence="11">
    <location>
        <begin position="228"/>
        <end position="248"/>
    </location>
</feature>
<sequence length="592" mass="64773">MWQKLANRFRTDNTVPDQPANDVELPQRANSDDKGPDVTEKPDESHSAPNEDAQGGVRASEAITLTWTKANLVTAYACMFLLYFVNAFQSSITGNLGAYVVSGFELHSLITTIGVVTNVMSAATYFPVAKMLDVWGRSEGFFVMMSCATLGLILSAACTNIQTYCAAQVFYSIGFVGMIYSVDVITADTSRLKDRGLAFAFTASPYIITAFAGPKAAEGFYENISWRWAYGTFSIILPIVALPLFFTLQINQRRALSRGLIVKEKSGRTLTQSIWHYLIEFDALGVFLLATGLVLFLLPFSLADLAPNGWSTPYIIGMLVAGFTTLILFALHEVFTARIPFIPYALMTHRTVAGVLALNATWQVAYYCWNGYFSSFLQVVNGLSISEAGYVGGVFDVISGCWLFVIGFAIRRTGRFKWLLYGAVPLYIFAIGLMIYFRTPEKSVGYLVMCQVFIAFAGATLILVQQVAVMAAVDHQHIAAILALLGMTGYIGGAIGNAISGAIWTNTFPQALARLLPEESIGDVDTIYGDLTAQLSYEEGSPTRIAIQAAYGFAQKRMLIAGEAVMALALIWVLVIRNISVKEKEQMKGLLF</sequence>
<evidence type="ECO:0000256" key="9">
    <source>
        <dbReference type="ARBA" id="ARBA00023136"/>
    </source>
</evidence>
<feature type="region of interest" description="Disordered" evidence="10">
    <location>
        <begin position="1"/>
        <end position="55"/>
    </location>
</feature>
<evidence type="ECO:0000256" key="3">
    <source>
        <dbReference type="ARBA" id="ARBA00022448"/>
    </source>
</evidence>
<dbReference type="OrthoDB" id="4078873at2759"/>
<evidence type="ECO:0000256" key="6">
    <source>
        <dbReference type="ARBA" id="ARBA00022989"/>
    </source>
</evidence>
<evidence type="ECO:0000256" key="1">
    <source>
        <dbReference type="ARBA" id="ARBA00004141"/>
    </source>
</evidence>
<keyword evidence="9 11" id="KW-0472">Membrane</keyword>
<feature type="transmembrane region" description="Helical" evidence="11">
    <location>
        <begin position="70"/>
        <end position="88"/>
    </location>
</feature>
<feature type="transmembrane region" description="Helical" evidence="11">
    <location>
        <begin position="352"/>
        <end position="369"/>
    </location>
</feature>
<evidence type="ECO:0000256" key="8">
    <source>
        <dbReference type="ARBA" id="ARBA00023065"/>
    </source>
</evidence>
<feature type="transmembrane region" description="Helical" evidence="11">
    <location>
        <begin position="140"/>
        <end position="162"/>
    </location>
</feature>
<dbReference type="GO" id="GO:0022857">
    <property type="term" value="F:transmembrane transporter activity"/>
    <property type="evidence" value="ECO:0007669"/>
    <property type="project" value="InterPro"/>
</dbReference>
<evidence type="ECO:0000256" key="10">
    <source>
        <dbReference type="SAM" id="MobiDB-lite"/>
    </source>
</evidence>
<name>A0A2P7Z421_9PEZI</name>
<organism evidence="13 14">
    <name type="scientific">Elsinoe australis</name>
    <dbReference type="NCBI Taxonomy" id="40998"/>
    <lineage>
        <taxon>Eukaryota</taxon>
        <taxon>Fungi</taxon>
        <taxon>Dikarya</taxon>
        <taxon>Ascomycota</taxon>
        <taxon>Pezizomycotina</taxon>
        <taxon>Dothideomycetes</taxon>
        <taxon>Dothideomycetidae</taxon>
        <taxon>Myriangiales</taxon>
        <taxon>Elsinoaceae</taxon>
        <taxon>Elsinoe</taxon>
    </lineage>
</organism>
<dbReference type="InterPro" id="IPR011701">
    <property type="entry name" value="MFS"/>
</dbReference>
<dbReference type="EMBL" id="NHZQ01000331">
    <property type="protein sequence ID" value="PSK42966.1"/>
    <property type="molecule type" value="Genomic_DNA"/>
</dbReference>
<comment type="subcellular location">
    <subcellularLocation>
        <location evidence="1">Membrane</location>
        <topology evidence="1">Multi-pass membrane protein</topology>
    </subcellularLocation>
</comment>
<feature type="transmembrane region" description="Helical" evidence="11">
    <location>
        <begin position="443"/>
        <end position="464"/>
    </location>
</feature>
<dbReference type="AlphaFoldDB" id="A0A2P7Z421"/>
<dbReference type="PANTHER" id="PTHR23501:SF50">
    <property type="entry name" value="MFS SIDEROCHROME IRON TRANSPORTER MIRB (AFU_ORTHOLOGUE AFUA_3G03640)-RELATED"/>
    <property type="match status" value="1"/>
</dbReference>
<feature type="transmembrane region" description="Helical" evidence="11">
    <location>
        <begin position="310"/>
        <end position="331"/>
    </location>
</feature>
<keyword evidence="8" id="KW-0406">Ion transport</keyword>
<proteinExistence type="inferred from homology"/>
<evidence type="ECO:0000256" key="5">
    <source>
        <dbReference type="ARBA" id="ARBA00022692"/>
    </source>
</evidence>
<keyword evidence="3" id="KW-0813">Transport</keyword>
<dbReference type="PROSITE" id="PS50850">
    <property type="entry name" value="MFS"/>
    <property type="match status" value="1"/>
</dbReference>
<feature type="transmembrane region" description="Helical" evidence="11">
    <location>
        <begin position="418"/>
        <end position="437"/>
    </location>
</feature>
<feature type="transmembrane region" description="Helical" evidence="11">
    <location>
        <begin position="108"/>
        <end position="128"/>
    </location>
</feature>
<evidence type="ECO:0000313" key="14">
    <source>
        <dbReference type="Proteomes" id="UP000243723"/>
    </source>
</evidence>
<dbReference type="GO" id="GO:0006826">
    <property type="term" value="P:iron ion transport"/>
    <property type="evidence" value="ECO:0007669"/>
    <property type="project" value="UniProtKB-KW"/>
</dbReference>
<dbReference type="GO" id="GO:0005886">
    <property type="term" value="C:plasma membrane"/>
    <property type="evidence" value="ECO:0007669"/>
    <property type="project" value="TreeGrafter"/>
</dbReference>
<comment type="similarity">
    <text evidence="2">Belongs to the major facilitator superfamily.</text>
</comment>
<accession>A0A2P7Z421</accession>
<gene>
    <name evidence="13" type="ORF">B9Z65_6920</name>
</gene>
<evidence type="ECO:0000256" key="11">
    <source>
        <dbReference type="SAM" id="Phobius"/>
    </source>
</evidence>
<evidence type="ECO:0000256" key="4">
    <source>
        <dbReference type="ARBA" id="ARBA00022496"/>
    </source>
</evidence>
<dbReference type="FunFam" id="1.20.1250.20:FF:000302">
    <property type="entry name" value="MFS siderochrome iron transporter MirB"/>
    <property type="match status" value="1"/>
</dbReference>
<evidence type="ECO:0000259" key="12">
    <source>
        <dbReference type="PROSITE" id="PS50850"/>
    </source>
</evidence>
<evidence type="ECO:0000256" key="7">
    <source>
        <dbReference type="ARBA" id="ARBA00023004"/>
    </source>
</evidence>
<protein>
    <recommendedName>
        <fullName evidence="12">Major facilitator superfamily (MFS) profile domain-containing protein</fullName>
    </recommendedName>
</protein>
<keyword evidence="14" id="KW-1185">Reference proteome</keyword>
<dbReference type="FunFam" id="1.20.1250.20:FF:000284">
    <property type="entry name" value="Siderophore iron transporter mirB"/>
    <property type="match status" value="1"/>
</dbReference>
<feature type="transmembrane region" description="Helical" evidence="11">
    <location>
        <begin position="274"/>
        <end position="298"/>
    </location>
</feature>
<dbReference type="InterPro" id="IPR036259">
    <property type="entry name" value="MFS_trans_sf"/>
</dbReference>
<keyword evidence="4" id="KW-0410">Iron transport</keyword>